<name>A0A8T0FI78_ARGBR</name>
<gene>
    <name evidence="9" type="ORF">HNY73_007028</name>
</gene>
<keyword evidence="6" id="KW-0325">Glycoprotein</keyword>
<evidence type="ECO:0000256" key="6">
    <source>
        <dbReference type="ARBA" id="ARBA00023180"/>
    </source>
</evidence>
<feature type="transmembrane region" description="Helical" evidence="8">
    <location>
        <begin position="224"/>
        <end position="244"/>
    </location>
</feature>
<evidence type="ECO:0000313" key="9">
    <source>
        <dbReference type="EMBL" id="KAF8789050.1"/>
    </source>
</evidence>
<proteinExistence type="inferred from homology"/>
<evidence type="ECO:0000313" key="10">
    <source>
        <dbReference type="Proteomes" id="UP000807504"/>
    </source>
</evidence>
<evidence type="ECO:0000256" key="5">
    <source>
        <dbReference type="ARBA" id="ARBA00023136"/>
    </source>
</evidence>
<evidence type="ECO:0000256" key="3">
    <source>
        <dbReference type="ARBA" id="ARBA00022692"/>
    </source>
</evidence>
<evidence type="ECO:0000256" key="8">
    <source>
        <dbReference type="SAM" id="Phobius"/>
    </source>
</evidence>
<dbReference type="Proteomes" id="UP000807504">
    <property type="component" value="Unassembled WGS sequence"/>
</dbReference>
<dbReference type="AlphaFoldDB" id="A0A8T0FI78"/>
<evidence type="ECO:0000256" key="7">
    <source>
        <dbReference type="SAM" id="MobiDB-lite"/>
    </source>
</evidence>
<feature type="transmembrane region" description="Helical" evidence="8">
    <location>
        <begin position="58"/>
        <end position="81"/>
    </location>
</feature>
<evidence type="ECO:0000256" key="1">
    <source>
        <dbReference type="ARBA" id="ARBA00004141"/>
    </source>
</evidence>
<dbReference type="Pfam" id="PF10204">
    <property type="entry name" value="DuoxA"/>
    <property type="match status" value="1"/>
</dbReference>
<feature type="transmembrane region" description="Helical" evidence="8">
    <location>
        <begin position="265"/>
        <end position="287"/>
    </location>
</feature>
<keyword evidence="3 8" id="KW-0812">Transmembrane</keyword>
<evidence type="ECO:0000256" key="4">
    <source>
        <dbReference type="ARBA" id="ARBA00022989"/>
    </source>
</evidence>
<comment type="caution">
    <text evidence="9">The sequence shown here is derived from an EMBL/GenBank/DDBJ whole genome shotgun (WGS) entry which is preliminary data.</text>
</comment>
<dbReference type="InterPro" id="IPR018469">
    <property type="entry name" value="Dual_oxidase_maturation_fac"/>
</dbReference>
<evidence type="ECO:0000256" key="2">
    <source>
        <dbReference type="ARBA" id="ARBA00009816"/>
    </source>
</evidence>
<dbReference type="PANTHER" id="PTHR31158">
    <property type="entry name" value="DUAL OXIDASE 2"/>
    <property type="match status" value="1"/>
</dbReference>
<reference evidence="9" key="2">
    <citation type="submission" date="2020-06" db="EMBL/GenBank/DDBJ databases">
        <authorList>
            <person name="Sheffer M."/>
        </authorList>
    </citation>
    <scope>NUCLEOTIDE SEQUENCE</scope>
</reference>
<feature type="transmembrane region" description="Helical" evidence="8">
    <location>
        <begin position="30"/>
        <end position="52"/>
    </location>
</feature>
<feature type="region of interest" description="Disordered" evidence="7">
    <location>
        <begin position="353"/>
        <end position="379"/>
    </location>
</feature>
<dbReference type="GO" id="GO:0015031">
    <property type="term" value="P:protein transport"/>
    <property type="evidence" value="ECO:0007669"/>
    <property type="project" value="InterPro"/>
</dbReference>
<comment type="subcellular location">
    <subcellularLocation>
        <location evidence="1">Membrane</location>
        <topology evidence="1">Multi-pass membrane protein</topology>
    </subcellularLocation>
</comment>
<sequence>MGSGVFQAFREPGQPTYYGENRWPVTADTVVYGILYGFLTVAFCFYLTIIGIRGKDRLYIFVRVTISLFIGAVILICNFGYGWEYGSVKATTPYKSFINEQVKAEIGLKVGLRGINVTLRGIPQTQLNETINYNERFSWEWAQGKPGFDEDAGQLNKEYRAAQWKGLPYPILWAVEYFTIDVGNFRYGRYYRLAGWYCHIAMWMAFPLWLLSNILFFMVIRYGAYFLSLTGGCLLLSNILFAAVRNAVPMDLRFQSKALVLHYDWCFWLVLFTGLLCEVLTAVIIFMDLRFPEEIAIFFGIDILQDYEDYYADPAELGLVPPKVIAGTSEEAEGTFLRRTSQKEVCALRKRTASSRFQRSSQRRPVPAPRDTDRLIKGQTKRASELPVYENLNLTRFDPIGEEDETKDGSFEKILLRDIKSLNEG</sequence>
<feature type="compositionally biased region" description="Low complexity" evidence="7">
    <location>
        <begin position="354"/>
        <end position="364"/>
    </location>
</feature>
<protein>
    <submittedName>
        <fullName evidence="9">Dual oxidase maturation factor 1 like protein</fullName>
    </submittedName>
</protein>
<feature type="transmembrane region" description="Helical" evidence="8">
    <location>
        <begin position="196"/>
        <end position="218"/>
    </location>
</feature>
<accession>A0A8T0FI78</accession>
<keyword evidence="4 8" id="KW-1133">Transmembrane helix</keyword>
<keyword evidence="5 8" id="KW-0472">Membrane</keyword>
<reference evidence="9" key="1">
    <citation type="journal article" date="2020" name="bioRxiv">
        <title>Chromosome-level reference genome of the European wasp spider Argiope bruennichi: a resource for studies on range expansion and evolutionary adaptation.</title>
        <authorList>
            <person name="Sheffer M.M."/>
            <person name="Hoppe A."/>
            <person name="Krehenwinkel H."/>
            <person name="Uhl G."/>
            <person name="Kuss A.W."/>
            <person name="Jensen L."/>
            <person name="Jensen C."/>
            <person name="Gillespie R.G."/>
            <person name="Hoff K.J."/>
            <person name="Prost S."/>
        </authorList>
    </citation>
    <scope>NUCLEOTIDE SEQUENCE</scope>
</reference>
<keyword evidence="10" id="KW-1185">Reference proteome</keyword>
<organism evidence="9 10">
    <name type="scientific">Argiope bruennichi</name>
    <name type="common">Wasp spider</name>
    <name type="synonym">Aranea bruennichi</name>
    <dbReference type="NCBI Taxonomy" id="94029"/>
    <lineage>
        <taxon>Eukaryota</taxon>
        <taxon>Metazoa</taxon>
        <taxon>Ecdysozoa</taxon>
        <taxon>Arthropoda</taxon>
        <taxon>Chelicerata</taxon>
        <taxon>Arachnida</taxon>
        <taxon>Araneae</taxon>
        <taxon>Araneomorphae</taxon>
        <taxon>Entelegynae</taxon>
        <taxon>Araneoidea</taxon>
        <taxon>Araneidae</taxon>
        <taxon>Argiope</taxon>
    </lineage>
</organism>
<comment type="similarity">
    <text evidence="2">Belongs to the DUOXA family.</text>
</comment>
<dbReference type="GO" id="GO:0005789">
    <property type="term" value="C:endoplasmic reticulum membrane"/>
    <property type="evidence" value="ECO:0007669"/>
    <property type="project" value="InterPro"/>
</dbReference>
<dbReference type="EMBL" id="JABXBU010000012">
    <property type="protein sequence ID" value="KAF8789050.1"/>
    <property type="molecule type" value="Genomic_DNA"/>
</dbReference>
<dbReference type="PANTHER" id="PTHR31158:SF1">
    <property type="entry name" value="DOXA1 FACTOR-RELATED"/>
    <property type="match status" value="1"/>
</dbReference>